<dbReference type="GO" id="GO:0016705">
    <property type="term" value="F:oxidoreductase activity, acting on paired donors, with incorporation or reduction of molecular oxygen"/>
    <property type="evidence" value="ECO:0007669"/>
    <property type="project" value="InterPro"/>
</dbReference>
<gene>
    <name evidence="3" type="ORF">E1286_08970</name>
</gene>
<reference evidence="3 4" key="1">
    <citation type="submission" date="2019-03" db="EMBL/GenBank/DDBJ databases">
        <title>Draft genome sequences of novel Actinobacteria.</title>
        <authorList>
            <person name="Sahin N."/>
            <person name="Ay H."/>
            <person name="Saygin H."/>
        </authorList>
    </citation>
    <scope>NUCLEOTIDE SEQUENCE [LARGE SCALE GENOMIC DNA]</scope>
    <source>
        <strain evidence="3 4">CH32</strain>
    </source>
</reference>
<feature type="compositionally biased region" description="Low complexity" evidence="1">
    <location>
        <begin position="176"/>
        <end position="188"/>
    </location>
</feature>
<dbReference type="InterPro" id="IPR011251">
    <property type="entry name" value="Luciferase-like_dom"/>
</dbReference>
<sequence>MRFEARRAIRRAGPPAGGTHGSPPPGLHSVIEHLPPSSTRPSLRLTHPGVSLLSVGSSRSAWRARVREVEDLGYDVLQVPDHLGMVAPFPALVAAADVTSMRLATYVLNAVVVSPAYLARDVADTYRLTDGRPPAARPDGERAEPGYGGAARRRLIPTRTISSAPAMTRDLAVALARRSPRSRSAPARGMTRSHWQTAANGR</sequence>
<feature type="region of interest" description="Disordered" evidence="1">
    <location>
        <begin position="176"/>
        <end position="202"/>
    </location>
</feature>
<organism evidence="3 4">
    <name type="scientific">Nonomuraea terrae</name>
    <dbReference type="NCBI Taxonomy" id="2530383"/>
    <lineage>
        <taxon>Bacteria</taxon>
        <taxon>Bacillati</taxon>
        <taxon>Actinomycetota</taxon>
        <taxon>Actinomycetes</taxon>
        <taxon>Streptosporangiales</taxon>
        <taxon>Streptosporangiaceae</taxon>
        <taxon>Nonomuraea</taxon>
    </lineage>
</organism>
<dbReference type="Gene3D" id="3.20.20.30">
    <property type="entry name" value="Luciferase-like domain"/>
    <property type="match status" value="1"/>
</dbReference>
<accession>A0A4R4Z824</accession>
<evidence type="ECO:0000259" key="2">
    <source>
        <dbReference type="Pfam" id="PF00296"/>
    </source>
</evidence>
<evidence type="ECO:0000313" key="3">
    <source>
        <dbReference type="EMBL" id="TDD52332.1"/>
    </source>
</evidence>
<name>A0A4R4Z824_9ACTN</name>
<evidence type="ECO:0000256" key="1">
    <source>
        <dbReference type="SAM" id="MobiDB-lite"/>
    </source>
</evidence>
<dbReference type="InterPro" id="IPR036661">
    <property type="entry name" value="Luciferase-like_sf"/>
</dbReference>
<dbReference type="OrthoDB" id="4288123at2"/>
<feature type="region of interest" description="Disordered" evidence="1">
    <location>
        <begin position="1"/>
        <end position="29"/>
    </location>
</feature>
<evidence type="ECO:0000313" key="4">
    <source>
        <dbReference type="Proteomes" id="UP000295302"/>
    </source>
</evidence>
<dbReference type="Pfam" id="PF00296">
    <property type="entry name" value="Bac_luciferase"/>
    <property type="match status" value="1"/>
</dbReference>
<dbReference type="SUPFAM" id="SSF51679">
    <property type="entry name" value="Bacterial luciferase-like"/>
    <property type="match status" value="1"/>
</dbReference>
<dbReference type="EMBL" id="SMKQ01000017">
    <property type="protein sequence ID" value="TDD52332.1"/>
    <property type="molecule type" value="Genomic_DNA"/>
</dbReference>
<dbReference type="Proteomes" id="UP000295302">
    <property type="component" value="Unassembled WGS sequence"/>
</dbReference>
<feature type="domain" description="Luciferase-like" evidence="2">
    <location>
        <begin position="59"/>
        <end position="132"/>
    </location>
</feature>
<protein>
    <submittedName>
        <fullName evidence="3">LLM class flavin-dependent oxidoreductase</fullName>
    </submittedName>
</protein>
<dbReference type="AlphaFoldDB" id="A0A4R4Z824"/>
<feature type="region of interest" description="Disordered" evidence="1">
    <location>
        <begin position="128"/>
        <end position="151"/>
    </location>
</feature>
<proteinExistence type="predicted"/>
<dbReference type="RefSeq" id="WP_132610617.1">
    <property type="nucleotide sequence ID" value="NZ_SMKQ01000017.1"/>
</dbReference>
<keyword evidence="4" id="KW-1185">Reference proteome</keyword>
<feature type="compositionally biased region" description="Polar residues" evidence="1">
    <location>
        <begin position="193"/>
        <end position="202"/>
    </location>
</feature>
<comment type="caution">
    <text evidence="3">The sequence shown here is derived from an EMBL/GenBank/DDBJ whole genome shotgun (WGS) entry which is preliminary data.</text>
</comment>